<dbReference type="PRINTS" id="PR01434">
    <property type="entry name" value="NADHDHGNASE5"/>
</dbReference>
<proteinExistence type="predicted"/>
<sequence length="668" mass="73639">MENVYLTIVLAPLLGAIAAGFFGARLGRRGAHRATIAGVAVSAVLSLWVLARFIWGEATVFNGPVYTWLVSDGMRFEVGFLVDKLTAVMMATVTFVSLMVHLYTIGYMADDEHNWPHGALSGKNSYQRFFSYISLFTFSMLMLVMSNNFMQLFFGWEAVGLVSYLLIGFWSTRESAVFANLKAFLVNRVGDFGFILGIAAVGMYFGSMDYAEVFAKAPELADEQVAIFGGVSLMTLIGILLFIGAMGKSAQVPLHVWLPDSMEGPTPISALIHAATMVTAGVFMVARMSPLYELSETALSFILIVGASTAFFMGLIGLVQNDIKRVVAYSTLSQLGYMVTALGASAYAAGIFHLMTHAFFKALLFLAAGSVIIAMHHKQDISHMGGLRKYLPITWLTALIGSLALIGFPGFSGFFSKDAIIEAVGHSQLFGAGYATVLLTVGVFVTALYSFRMYFLVFHGRERMDEHTRHHLHESPWVVTVPLVLLAIPSVFIGWFAVEPMLIGDWWTTGDWSPIVVAHEHDTLHHLREHWHGQAAFVEHGMHALPFYLAMAGLALAALLWWVLHAWNPRIDELLQVFGGPVTRILQDKYGFDDFNQRFLAGGSRNLGRMFWITGDRTLIDGGMVNGSARTVGRLALRFRQLQTGYLYHYAIAMIIGLVGLLTIFVTL</sequence>
<evidence type="ECO:0000256" key="1">
    <source>
        <dbReference type="ARBA" id="ARBA00004127"/>
    </source>
</evidence>
<feature type="transmembrane region" description="Helical" evidence="6">
    <location>
        <begin position="298"/>
        <end position="319"/>
    </location>
</feature>
<dbReference type="PANTHER" id="PTHR42829:SF2">
    <property type="entry name" value="NADH-UBIQUINONE OXIDOREDUCTASE CHAIN 5"/>
    <property type="match status" value="1"/>
</dbReference>
<dbReference type="GO" id="GO:0003954">
    <property type="term" value="F:NADH dehydrogenase activity"/>
    <property type="evidence" value="ECO:0007669"/>
    <property type="project" value="TreeGrafter"/>
</dbReference>
<dbReference type="GO" id="GO:0016020">
    <property type="term" value="C:membrane"/>
    <property type="evidence" value="ECO:0007669"/>
    <property type="project" value="UniProtKB-SubCell"/>
</dbReference>
<dbReference type="Proteomes" id="UP000198672">
    <property type="component" value="Unassembled WGS sequence"/>
</dbReference>
<keyword evidence="4 6" id="KW-0472">Membrane</keyword>
<dbReference type="GO" id="GO:0012505">
    <property type="term" value="C:endomembrane system"/>
    <property type="evidence" value="ECO:0007669"/>
    <property type="project" value="UniProtKB-SubCell"/>
</dbReference>
<organism evidence="9 10">
    <name type="scientific">Allochromatium warmingii</name>
    <name type="common">Chromatium warmingii</name>
    <dbReference type="NCBI Taxonomy" id="61595"/>
    <lineage>
        <taxon>Bacteria</taxon>
        <taxon>Pseudomonadati</taxon>
        <taxon>Pseudomonadota</taxon>
        <taxon>Gammaproteobacteria</taxon>
        <taxon>Chromatiales</taxon>
        <taxon>Chromatiaceae</taxon>
        <taxon>Allochromatium</taxon>
    </lineage>
</organism>
<dbReference type="STRING" id="61595.SAMN05421644_10811"/>
<gene>
    <name evidence="9" type="ORF">SAMN05421644_10811</name>
</gene>
<feature type="transmembrane region" description="Helical" evidence="6">
    <location>
        <begin position="225"/>
        <end position="247"/>
    </location>
</feature>
<evidence type="ECO:0000313" key="10">
    <source>
        <dbReference type="Proteomes" id="UP000198672"/>
    </source>
</evidence>
<name>A0A1H3D7B7_ALLWA</name>
<keyword evidence="2 5" id="KW-0812">Transmembrane</keyword>
<dbReference type="Pfam" id="PF00361">
    <property type="entry name" value="Proton_antipo_M"/>
    <property type="match status" value="1"/>
</dbReference>
<dbReference type="GO" id="GO:0015990">
    <property type="term" value="P:electron transport coupled proton transport"/>
    <property type="evidence" value="ECO:0007669"/>
    <property type="project" value="TreeGrafter"/>
</dbReference>
<dbReference type="GO" id="GO:0042773">
    <property type="term" value="P:ATP synthesis coupled electron transport"/>
    <property type="evidence" value="ECO:0007669"/>
    <property type="project" value="InterPro"/>
</dbReference>
<dbReference type="InterPro" id="IPR003945">
    <property type="entry name" value="NU5C-like"/>
</dbReference>
<feature type="transmembrane region" description="Helical" evidence="6">
    <location>
        <begin position="6"/>
        <end position="24"/>
    </location>
</feature>
<dbReference type="PRINTS" id="PR01435">
    <property type="entry name" value="NPOXDRDTASE5"/>
</dbReference>
<feature type="transmembrane region" description="Helical" evidence="6">
    <location>
        <begin position="476"/>
        <end position="498"/>
    </location>
</feature>
<evidence type="ECO:0000256" key="5">
    <source>
        <dbReference type="RuleBase" id="RU000320"/>
    </source>
</evidence>
<reference evidence="10" key="1">
    <citation type="submission" date="2016-10" db="EMBL/GenBank/DDBJ databases">
        <authorList>
            <person name="Varghese N."/>
            <person name="Submissions S."/>
        </authorList>
    </citation>
    <scope>NUCLEOTIDE SEQUENCE [LARGE SCALE GENOMIC DNA]</scope>
    <source>
        <strain evidence="10">DSM 173</strain>
    </source>
</reference>
<evidence type="ECO:0000256" key="6">
    <source>
        <dbReference type="SAM" id="Phobius"/>
    </source>
</evidence>
<dbReference type="RefSeq" id="WP_091332464.1">
    <property type="nucleotide sequence ID" value="NZ_FNOW01000008.1"/>
</dbReference>
<evidence type="ECO:0000256" key="4">
    <source>
        <dbReference type="ARBA" id="ARBA00023136"/>
    </source>
</evidence>
<dbReference type="OrthoDB" id="9811798at2"/>
<evidence type="ECO:0000259" key="8">
    <source>
        <dbReference type="Pfam" id="PF00662"/>
    </source>
</evidence>
<dbReference type="NCBIfam" id="TIGR01974">
    <property type="entry name" value="NDH_I_L"/>
    <property type="match status" value="1"/>
</dbReference>
<feature type="transmembrane region" description="Helical" evidence="6">
    <location>
        <begin position="390"/>
        <end position="411"/>
    </location>
</feature>
<feature type="transmembrane region" description="Helical" evidence="6">
    <location>
        <begin position="184"/>
        <end position="205"/>
    </location>
</feature>
<feature type="transmembrane region" description="Helical" evidence="6">
    <location>
        <begin position="326"/>
        <end position="352"/>
    </location>
</feature>
<dbReference type="InterPro" id="IPR018393">
    <property type="entry name" value="NADHpl_OxRdtase_5_subgr"/>
</dbReference>
<feature type="transmembrane region" description="Helical" evidence="6">
    <location>
        <begin position="358"/>
        <end position="378"/>
    </location>
</feature>
<protein>
    <submittedName>
        <fullName evidence="9">NADH-quinone oxidoreductase subunit L</fullName>
    </submittedName>
</protein>
<feature type="transmembrane region" description="Helical" evidence="6">
    <location>
        <begin position="36"/>
        <end position="55"/>
    </location>
</feature>
<comment type="subcellular location">
    <subcellularLocation>
        <location evidence="1">Endomembrane system</location>
        <topology evidence="1">Multi-pass membrane protein</topology>
    </subcellularLocation>
    <subcellularLocation>
        <location evidence="5">Membrane</location>
        <topology evidence="5">Multi-pass membrane protein</topology>
    </subcellularLocation>
</comment>
<feature type="domain" description="NADH-Ubiquinone oxidoreductase (complex I) chain 5 N-terminal" evidence="8">
    <location>
        <begin position="68"/>
        <end position="113"/>
    </location>
</feature>
<dbReference type="NCBIfam" id="NF005141">
    <property type="entry name" value="PRK06590.1"/>
    <property type="match status" value="1"/>
</dbReference>
<dbReference type="PANTHER" id="PTHR42829">
    <property type="entry name" value="NADH-UBIQUINONE OXIDOREDUCTASE CHAIN 5"/>
    <property type="match status" value="1"/>
</dbReference>
<accession>A0A1H3D7B7</accession>
<feature type="transmembrane region" description="Helical" evidence="6">
    <location>
        <begin position="431"/>
        <end position="455"/>
    </location>
</feature>
<feature type="transmembrane region" description="Helical" evidence="6">
    <location>
        <begin position="268"/>
        <end position="286"/>
    </location>
</feature>
<feature type="domain" description="NADH:quinone oxidoreductase/Mrp antiporter transmembrane" evidence="7">
    <location>
        <begin position="146"/>
        <end position="429"/>
    </location>
</feature>
<feature type="transmembrane region" description="Helical" evidence="6">
    <location>
        <begin position="647"/>
        <end position="666"/>
    </location>
</feature>
<dbReference type="Pfam" id="PF00662">
    <property type="entry name" value="Proton_antipo_N"/>
    <property type="match status" value="1"/>
</dbReference>
<evidence type="ECO:0000256" key="3">
    <source>
        <dbReference type="ARBA" id="ARBA00022989"/>
    </source>
</evidence>
<dbReference type="InterPro" id="IPR001750">
    <property type="entry name" value="ND/Mrp_TM"/>
</dbReference>
<keyword evidence="10" id="KW-1185">Reference proteome</keyword>
<evidence type="ECO:0000259" key="7">
    <source>
        <dbReference type="Pfam" id="PF00361"/>
    </source>
</evidence>
<keyword evidence="3 6" id="KW-1133">Transmembrane helix</keyword>
<feature type="transmembrane region" description="Helical" evidence="6">
    <location>
        <begin position="129"/>
        <end position="146"/>
    </location>
</feature>
<evidence type="ECO:0000256" key="2">
    <source>
        <dbReference type="ARBA" id="ARBA00022692"/>
    </source>
</evidence>
<evidence type="ECO:0000313" key="9">
    <source>
        <dbReference type="EMBL" id="SDX62257.1"/>
    </source>
</evidence>
<dbReference type="InterPro" id="IPR001516">
    <property type="entry name" value="Proton_antipo_N"/>
</dbReference>
<dbReference type="Gene3D" id="1.20.5.2700">
    <property type="match status" value="1"/>
</dbReference>
<feature type="transmembrane region" description="Helical" evidence="6">
    <location>
        <begin position="85"/>
        <end position="108"/>
    </location>
</feature>
<dbReference type="GO" id="GO:0008137">
    <property type="term" value="F:NADH dehydrogenase (ubiquinone) activity"/>
    <property type="evidence" value="ECO:0007669"/>
    <property type="project" value="InterPro"/>
</dbReference>
<dbReference type="EMBL" id="FNOW01000008">
    <property type="protein sequence ID" value="SDX62257.1"/>
    <property type="molecule type" value="Genomic_DNA"/>
</dbReference>
<feature type="transmembrane region" description="Helical" evidence="6">
    <location>
        <begin position="545"/>
        <end position="564"/>
    </location>
</feature>
<dbReference type="AlphaFoldDB" id="A0A1H3D7B7"/>
<feature type="transmembrane region" description="Helical" evidence="6">
    <location>
        <begin position="152"/>
        <end position="172"/>
    </location>
</feature>